<gene>
    <name evidence="3" type="primary">rnr_2</name>
    <name evidence="3" type="ORF">NNJEOMEG_03261</name>
</gene>
<evidence type="ECO:0000313" key="4">
    <source>
        <dbReference type="Proteomes" id="UP000494245"/>
    </source>
</evidence>
<proteinExistence type="predicted"/>
<keyword evidence="4" id="KW-1185">Reference proteome</keyword>
<feature type="region of interest" description="Disordered" evidence="1">
    <location>
        <begin position="238"/>
        <end position="257"/>
    </location>
</feature>
<dbReference type="SUPFAM" id="SSF50249">
    <property type="entry name" value="Nucleic acid-binding proteins"/>
    <property type="match status" value="2"/>
</dbReference>
<dbReference type="EC" id="3.1.13.1" evidence="3"/>
<dbReference type="SMART" id="SM00316">
    <property type="entry name" value="S1"/>
    <property type="match status" value="1"/>
</dbReference>
<dbReference type="EMBL" id="BLTE01000017">
    <property type="protein sequence ID" value="GFK95398.1"/>
    <property type="molecule type" value="Genomic_DNA"/>
</dbReference>
<accession>A0A6V8LYT6</accession>
<dbReference type="Gene3D" id="2.40.50.140">
    <property type="entry name" value="Nucleic acid-binding proteins"/>
    <property type="match status" value="1"/>
</dbReference>
<dbReference type="GO" id="GO:0008859">
    <property type="term" value="F:exoribonuclease II activity"/>
    <property type="evidence" value="ECO:0007669"/>
    <property type="project" value="UniProtKB-EC"/>
</dbReference>
<protein>
    <submittedName>
        <fullName evidence="3">Ribonuclease R</fullName>
        <ecNumber evidence="3">3.1.13.1</ecNumber>
    </submittedName>
</protein>
<dbReference type="GO" id="GO:0003723">
    <property type="term" value="F:RNA binding"/>
    <property type="evidence" value="ECO:0007669"/>
    <property type="project" value="InterPro"/>
</dbReference>
<dbReference type="GO" id="GO:0005829">
    <property type="term" value="C:cytosol"/>
    <property type="evidence" value="ECO:0007669"/>
    <property type="project" value="TreeGrafter"/>
</dbReference>
<evidence type="ECO:0000313" key="3">
    <source>
        <dbReference type="EMBL" id="GFK95398.1"/>
    </source>
</evidence>
<dbReference type="Pfam" id="PF00773">
    <property type="entry name" value="RNB"/>
    <property type="match status" value="1"/>
</dbReference>
<name>A0A6V8LYT6_9BACT</name>
<dbReference type="Pfam" id="PF00575">
    <property type="entry name" value="S1"/>
    <property type="match status" value="1"/>
</dbReference>
<organism evidence="3 4">
    <name type="scientific">Fundidesulfovibrio magnetotacticus</name>
    <dbReference type="NCBI Taxonomy" id="2730080"/>
    <lineage>
        <taxon>Bacteria</taxon>
        <taxon>Pseudomonadati</taxon>
        <taxon>Thermodesulfobacteriota</taxon>
        <taxon>Desulfovibrionia</taxon>
        <taxon>Desulfovibrionales</taxon>
        <taxon>Desulfovibrionaceae</taxon>
        <taxon>Fundidesulfovibrio</taxon>
    </lineage>
</organism>
<feature type="domain" description="S1 motif" evidence="2">
    <location>
        <begin position="149"/>
        <end position="230"/>
    </location>
</feature>
<dbReference type="PANTHER" id="PTHR23355">
    <property type="entry name" value="RIBONUCLEASE"/>
    <property type="match status" value="1"/>
</dbReference>
<dbReference type="CDD" id="cd04471">
    <property type="entry name" value="S1_RNase_R"/>
    <property type="match status" value="1"/>
</dbReference>
<dbReference type="PROSITE" id="PS50126">
    <property type="entry name" value="S1"/>
    <property type="match status" value="1"/>
</dbReference>
<evidence type="ECO:0000256" key="1">
    <source>
        <dbReference type="SAM" id="MobiDB-lite"/>
    </source>
</evidence>
<reference evidence="3 4" key="1">
    <citation type="submission" date="2020-04" db="EMBL/GenBank/DDBJ databases">
        <authorList>
            <consortium name="Desulfovibrio sp. FSS-1 genome sequencing consortium"/>
            <person name="Shimoshige H."/>
            <person name="Kobayashi H."/>
            <person name="Maekawa T."/>
        </authorList>
    </citation>
    <scope>NUCLEOTIDE SEQUENCE [LARGE SCALE GENOMIC DNA]</scope>
    <source>
        <strain evidence="3 4">SIID29052-01</strain>
    </source>
</reference>
<dbReference type="AlphaFoldDB" id="A0A6V8LYT6"/>
<dbReference type="InterPro" id="IPR012340">
    <property type="entry name" value="NA-bd_OB-fold"/>
</dbReference>
<reference evidence="3 4" key="2">
    <citation type="submission" date="2020-05" db="EMBL/GenBank/DDBJ databases">
        <title>Draft genome sequence of Desulfovibrio sp. strainFSS-1.</title>
        <authorList>
            <person name="Shimoshige H."/>
            <person name="Kobayashi H."/>
            <person name="Maekawa T."/>
        </authorList>
    </citation>
    <scope>NUCLEOTIDE SEQUENCE [LARGE SCALE GENOMIC DNA]</scope>
    <source>
        <strain evidence="3 4">SIID29052-01</strain>
    </source>
</reference>
<dbReference type="PANTHER" id="PTHR23355:SF9">
    <property type="entry name" value="DIS3-LIKE EXONUCLEASE 2"/>
    <property type="match status" value="1"/>
</dbReference>
<dbReference type="InterPro" id="IPR050180">
    <property type="entry name" value="RNR_Ribonuclease"/>
</dbReference>
<comment type="caution">
    <text evidence="3">The sequence shown here is derived from an EMBL/GenBank/DDBJ whole genome shotgun (WGS) entry which is preliminary data.</text>
</comment>
<keyword evidence="3" id="KW-0378">Hydrolase</keyword>
<evidence type="ECO:0000259" key="2">
    <source>
        <dbReference type="PROSITE" id="PS50126"/>
    </source>
</evidence>
<sequence length="257" mass="29109">MHPEPDPDKLETLFGVLSRTELGLSLPSEPTPKGLQQLVERSRGTDLEFLASRLLLRSMMQARYHTVNAGHYGLASECYCHFTSPIRRYADLCVHRALKAVLRGEAQPTTARRLQTVCDTLSLRERAAMEAEREMLKRAAVLFLRDKTGQQFEGVVSSLSDFGFWVELPEVLCEGLVRLSTLTDDYYALFPERQELLGQRTGRRFRLGQRVRVTLEDVSLARLEVNLALADDRTGLPRRQQRKLAGKAGGKKGRRAR</sequence>
<feature type="compositionally biased region" description="Basic residues" evidence="1">
    <location>
        <begin position="239"/>
        <end position="257"/>
    </location>
</feature>
<dbReference type="InterPro" id="IPR001900">
    <property type="entry name" value="RNase_II/R"/>
</dbReference>
<dbReference type="GO" id="GO:0006402">
    <property type="term" value="P:mRNA catabolic process"/>
    <property type="evidence" value="ECO:0007669"/>
    <property type="project" value="TreeGrafter"/>
</dbReference>
<dbReference type="InterPro" id="IPR003029">
    <property type="entry name" value="S1_domain"/>
</dbReference>
<dbReference type="Proteomes" id="UP000494245">
    <property type="component" value="Unassembled WGS sequence"/>
</dbReference>